<reference evidence="6" key="1">
    <citation type="submission" date="2023-03" db="EMBL/GenBank/DDBJ databases">
        <authorList>
            <person name="Julca I."/>
        </authorList>
    </citation>
    <scope>NUCLEOTIDE SEQUENCE</scope>
</reference>
<dbReference type="PANTHER" id="PTHR35046">
    <property type="entry name" value="ZINC KNUCKLE (CCHC-TYPE) FAMILY PROTEIN"/>
    <property type="match status" value="1"/>
</dbReference>
<dbReference type="AlphaFoldDB" id="A0AAV1D4E2"/>
<gene>
    <name evidence="6" type="ORF">OLC1_LOCUS11066</name>
</gene>
<dbReference type="InterPro" id="IPR036093">
    <property type="entry name" value="NAC_dom_sf"/>
</dbReference>
<organism evidence="6 7">
    <name type="scientific">Oldenlandia corymbosa var. corymbosa</name>
    <dbReference type="NCBI Taxonomy" id="529605"/>
    <lineage>
        <taxon>Eukaryota</taxon>
        <taxon>Viridiplantae</taxon>
        <taxon>Streptophyta</taxon>
        <taxon>Embryophyta</taxon>
        <taxon>Tracheophyta</taxon>
        <taxon>Spermatophyta</taxon>
        <taxon>Magnoliopsida</taxon>
        <taxon>eudicotyledons</taxon>
        <taxon>Gunneridae</taxon>
        <taxon>Pentapetalae</taxon>
        <taxon>asterids</taxon>
        <taxon>lamiids</taxon>
        <taxon>Gentianales</taxon>
        <taxon>Rubiaceae</taxon>
        <taxon>Rubioideae</taxon>
        <taxon>Spermacoceae</taxon>
        <taxon>Hedyotis-Oldenlandia complex</taxon>
        <taxon>Oldenlandia</taxon>
    </lineage>
</organism>
<feature type="domain" description="NAC" evidence="5">
    <location>
        <begin position="1"/>
        <end position="208"/>
    </location>
</feature>
<dbReference type="GO" id="GO:0006355">
    <property type="term" value="P:regulation of DNA-templated transcription"/>
    <property type="evidence" value="ECO:0007669"/>
    <property type="project" value="InterPro"/>
</dbReference>
<protein>
    <submittedName>
        <fullName evidence="6">OLC1v1038823C1</fullName>
    </submittedName>
</protein>
<dbReference type="InterPro" id="IPR021109">
    <property type="entry name" value="Peptidase_aspartic_dom_sf"/>
</dbReference>
<proteinExistence type="predicted"/>
<dbReference type="GO" id="GO:0003677">
    <property type="term" value="F:DNA binding"/>
    <property type="evidence" value="ECO:0007669"/>
    <property type="project" value="UniProtKB-KW"/>
</dbReference>
<keyword evidence="1" id="KW-0805">Transcription regulation</keyword>
<sequence>MSRPEFLPTDEKLVSYFLRSKILGLPLPDSESKFLIELDMYGTSGGTSSSTTTLAAGVHDLFGSDDSDHLPWQPFAVDFPSGRKLPGRILYVFTRLNSNNAAENSSCGGGVAPSIKREVPGFGTWVETNKTSGISMRDRTTTTRGVVVGYSRFFHFKSSSTASTNGHQLVVPGLWFMIEIHIYPAALGISTTSRDGLMDWVVCKIIKCDEIDDKNVRATTDVGKYCGDQRDNIFYTNCVVQQEVALMVIDSGSSSNLISAHLVAKLGLPTTPLPVPREARWIHNDQRVTVDRQATVHFVIAFELPLTKLE</sequence>
<dbReference type="PROSITE" id="PS51005">
    <property type="entry name" value="NAC"/>
    <property type="match status" value="1"/>
</dbReference>
<name>A0AAV1D4E2_OLDCO</name>
<dbReference type="Proteomes" id="UP001161247">
    <property type="component" value="Chromosome 4"/>
</dbReference>
<keyword evidence="2" id="KW-0238">DNA-binding</keyword>
<keyword evidence="3" id="KW-0804">Transcription</keyword>
<dbReference type="Gene3D" id="2.170.150.80">
    <property type="entry name" value="NAC domain"/>
    <property type="match status" value="1"/>
</dbReference>
<dbReference type="CDD" id="cd00303">
    <property type="entry name" value="retropepsin_like"/>
    <property type="match status" value="1"/>
</dbReference>
<evidence type="ECO:0000256" key="3">
    <source>
        <dbReference type="ARBA" id="ARBA00023163"/>
    </source>
</evidence>
<evidence type="ECO:0000313" key="6">
    <source>
        <dbReference type="EMBL" id="CAI9101487.1"/>
    </source>
</evidence>
<evidence type="ECO:0000256" key="1">
    <source>
        <dbReference type="ARBA" id="ARBA00023015"/>
    </source>
</evidence>
<evidence type="ECO:0000259" key="5">
    <source>
        <dbReference type="PROSITE" id="PS51005"/>
    </source>
</evidence>
<evidence type="ECO:0000256" key="4">
    <source>
        <dbReference type="ARBA" id="ARBA00023242"/>
    </source>
</evidence>
<evidence type="ECO:0000313" key="7">
    <source>
        <dbReference type="Proteomes" id="UP001161247"/>
    </source>
</evidence>
<dbReference type="EMBL" id="OX459121">
    <property type="protein sequence ID" value="CAI9101487.1"/>
    <property type="molecule type" value="Genomic_DNA"/>
</dbReference>
<dbReference type="Gene3D" id="2.40.70.10">
    <property type="entry name" value="Acid Proteases"/>
    <property type="match status" value="1"/>
</dbReference>
<dbReference type="InterPro" id="IPR003441">
    <property type="entry name" value="NAC-dom"/>
</dbReference>
<keyword evidence="7" id="KW-1185">Reference proteome</keyword>
<keyword evidence="4" id="KW-0539">Nucleus</keyword>
<evidence type="ECO:0000256" key="2">
    <source>
        <dbReference type="ARBA" id="ARBA00023125"/>
    </source>
</evidence>
<accession>A0AAV1D4E2</accession>
<dbReference type="PANTHER" id="PTHR35046:SF26">
    <property type="entry name" value="RNA-DIRECTED DNA POLYMERASE"/>
    <property type="match status" value="1"/>
</dbReference>